<feature type="region of interest" description="Disordered" evidence="1">
    <location>
        <begin position="1"/>
        <end position="56"/>
    </location>
</feature>
<keyword evidence="2" id="KW-1133">Transmembrane helix</keyword>
<feature type="compositionally biased region" description="Gly residues" evidence="1">
    <location>
        <begin position="22"/>
        <end position="31"/>
    </location>
</feature>
<evidence type="ECO:0000313" key="4">
    <source>
        <dbReference type="Proteomes" id="UP001602245"/>
    </source>
</evidence>
<name>A0ABW6WN30_9ACTN</name>
<dbReference type="EMBL" id="JBIAZU010000005">
    <property type="protein sequence ID" value="MFF5293950.1"/>
    <property type="molecule type" value="Genomic_DNA"/>
</dbReference>
<accession>A0ABW6WN30</accession>
<keyword evidence="4" id="KW-1185">Reference proteome</keyword>
<feature type="transmembrane region" description="Helical" evidence="2">
    <location>
        <begin position="60"/>
        <end position="78"/>
    </location>
</feature>
<reference evidence="3 4" key="1">
    <citation type="submission" date="2024-10" db="EMBL/GenBank/DDBJ databases">
        <title>The Natural Products Discovery Center: Release of the First 8490 Sequenced Strains for Exploring Actinobacteria Biosynthetic Diversity.</title>
        <authorList>
            <person name="Kalkreuter E."/>
            <person name="Kautsar S.A."/>
            <person name="Yang D."/>
            <person name="Bader C.D."/>
            <person name="Teijaro C.N."/>
            <person name="Fluegel L."/>
            <person name="Davis C.M."/>
            <person name="Simpson J.R."/>
            <person name="Lauterbach L."/>
            <person name="Steele A.D."/>
            <person name="Gui C."/>
            <person name="Meng S."/>
            <person name="Li G."/>
            <person name="Viehrig K."/>
            <person name="Ye F."/>
            <person name="Su P."/>
            <person name="Kiefer A.F."/>
            <person name="Nichols A."/>
            <person name="Cepeda A.J."/>
            <person name="Yan W."/>
            <person name="Fan B."/>
            <person name="Jiang Y."/>
            <person name="Adhikari A."/>
            <person name="Zheng C.-J."/>
            <person name="Schuster L."/>
            <person name="Cowan T.M."/>
            <person name="Smanski M.J."/>
            <person name="Chevrette M.G."/>
            <person name="De Carvalho L.P.S."/>
            <person name="Shen B."/>
        </authorList>
    </citation>
    <scope>NUCLEOTIDE SEQUENCE [LARGE SCALE GENOMIC DNA]</scope>
    <source>
        <strain evidence="3 4">NPDC000087</strain>
    </source>
</reference>
<evidence type="ECO:0000313" key="3">
    <source>
        <dbReference type="EMBL" id="MFF5293950.1"/>
    </source>
</evidence>
<evidence type="ECO:0000256" key="1">
    <source>
        <dbReference type="SAM" id="MobiDB-lite"/>
    </source>
</evidence>
<comment type="caution">
    <text evidence="3">The sequence shown here is derived from an EMBL/GenBank/DDBJ whole genome shotgun (WGS) entry which is preliminary data.</text>
</comment>
<keyword evidence="2" id="KW-0472">Membrane</keyword>
<dbReference type="Pfam" id="PF14030">
    <property type="entry name" value="DUF4245"/>
    <property type="match status" value="1"/>
</dbReference>
<organism evidence="3 4">
    <name type="scientific">Paractinoplanes globisporus</name>
    <dbReference type="NCBI Taxonomy" id="113565"/>
    <lineage>
        <taxon>Bacteria</taxon>
        <taxon>Bacillati</taxon>
        <taxon>Actinomycetota</taxon>
        <taxon>Actinomycetes</taxon>
        <taxon>Micromonosporales</taxon>
        <taxon>Micromonosporaceae</taxon>
        <taxon>Paractinoplanes</taxon>
    </lineage>
</organism>
<proteinExistence type="predicted"/>
<gene>
    <name evidence="3" type="ORF">ACFY35_31335</name>
</gene>
<dbReference type="RefSeq" id="WP_245577286.1">
    <property type="nucleotide sequence ID" value="NZ_JBIAZU010000005.1"/>
</dbReference>
<dbReference type="InterPro" id="IPR025339">
    <property type="entry name" value="DUF4245"/>
</dbReference>
<dbReference type="Proteomes" id="UP001602245">
    <property type="component" value="Unassembled WGS sequence"/>
</dbReference>
<evidence type="ECO:0000256" key="2">
    <source>
        <dbReference type="SAM" id="Phobius"/>
    </source>
</evidence>
<sequence>MEPAPRTDPQPASDAVDDTAAPGGGAPGDGAPGVREKDALPTDEVPPRLGRREERSPRDMTLSLAILIVPIALLLIFYRTVLSGDAPITVDAAPTIQEARQAGVFAVVEPRGLGGDWHTASATFKREANGATLRIGYVDPDKDPVQLVESNVPSATLLPGELGSDAKALGNYRTPAGVWRVYDGRPGETALVLADPARTVVVVGKTGMDNLETLASSLG</sequence>
<keyword evidence="2" id="KW-0812">Transmembrane</keyword>
<protein>
    <submittedName>
        <fullName evidence="3">DUF4245 domain-containing protein</fullName>
    </submittedName>
</protein>